<keyword evidence="3" id="KW-0444">Lipid biosynthesis</keyword>
<evidence type="ECO:0000256" key="2">
    <source>
        <dbReference type="ARBA" id="ARBA00011883"/>
    </source>
</evidence>
<evidence type="ECO:0000256" key="9">
    <source>
        <dbReference type="ARBA" id="ARBA00023160"/>
    </source>
</evidence>
<keyword evidence="6" id="KW-0276">Fatty acid metabolism</keyword>
<evidence type="ECO:0000256" key="3">
    <source>
        <dbReference type="ARBA" id="ARBA00022516"/>
    </source>
</evidence>
<dbReference type="GO" id="GO:0005524">
    <property type="term" value="F:ATP binding"/>
    <property type="evidence" value="ECO:0007669"/>
    <property type="project" value="UniProtKB-KW"/>
</dbReference>
<comment type="pathway">
    <text evidence="1">Lipid metabolism; malonyl-CoA biosynthesis; malonyl-CoA from acetyl-CoA: step 1/1.</text>
</comment>
<dbReference type="InterPro" id="IPR029045">
    <property type="entry name" value="ClpP/crotonase-like_dom_sf"/>
</dbReference>
<dbReference type="PRINTS" id="PR01069">
    <property type="entry name" value="ACCCTRFRASEA"/>
</dbReference>
<dbReference type="InterPro" id="IPR011763">
    <property type="entry name" value="COA_CT_C"/>
</dbReference>
<dbReference type="GO" id="GO:0006633">
    <property type="term" value="P:fatty acid biosynthetic process"/>
    <property type="evidence" value="ECO:0007669"/>
    <property type="project" value="UniProtKB-KW"/>
</dbReference>
<sequence length="198" mass="22033">MIKYFDFEKDIEKIDEVIFSIDSDDKANIEKLNTLQSNKQENLKKIYSSLNAWQKVQVARHTERPHALDYIKNIFENFVPLCGDKKYADDIAIVGGLAKIDGKSVMLLGTEKGNSMESRIKHNFGMAKPEGYRKAQRLIKIAEKFNLPVITFVDTPGAFPGKDAEERGQSESIASTIAISLKVKIPIISVIIGEGGSG</sequence>
<comment type="catalytic activity">
    <reaction evidence="10">
        <text>N(6)-carboxybiotinyl-L-lysyl-[protein] + acetyl-CoA = N(6)-biotinyl-L-lysyl-[protein] + malonyl-CoA</text>
        <dbReference type="Rhea" id="RHEA:54728"/>
        <dbReference type="Rhea" id="RHEA-COMP:10505"/>
        <dbReference type="Rhea" id="RHEA-COMP:10506"/>
        <dbReference type="ChEBI" id="CHEBI:57288"/>
        <dbReference type="ChEBI" id="CHEBI:57384"/>
        <dbReference type="ChEBI" id="CHEBI:83144"/>
        <dbReference type="ChEBI" id="CHEBI:83145"/>
        <dbReference type="EC" id="2.1.3.15"/>
    </reaction>
</comment>
<dbReference type="PROSITE" id="PS50989">
    <property type="entry name" value="COA_CT_CTER"/>
    <property type="match status" value="1"/>
</dbReference>
<evidence type="ECO:0000256" key="5">
    <source>
        <dbReference type="ARBA" id="ARBA00022741"/>
    </source>
</evidence>
<organism evidence="12">
    <name type="scientific">marine metagenome</name>
    <dbReference type="NCBI Taxonomy" id="408172"/>
    <lineage>
        <taxon>unclassified sequences</taxon>
        <taxon>metagenomes</taxon>
        <taxon>ecological metagenomes</taxon>
    </lineage>
</organism>
<dbReference type="EMBL" id="UINC01154384">
    <property type="protein sequence ID" value="SVD49640.1"/>
    <property type="molecule type" value="Genomic_DNA"/>
</dbReference>
<dbReference type="PANTHER" id="PTHR42853">
    <property type="entry name" value="ACETYL-COENZYME A CARBOXYLASE CARBOXYL TRANSFERASE SUBUNIT ALPHA"/>
    <property type="match status" value="1"/>
</dbReference>
<feature type="non-terminal residue" evidence="12">
    <location>
        <position position="198"/>
    </location>
</feature>
<evidence type="ECO:0000256" key="1">
    <source>
        <dbReference type="ARBA" id="ARBA00004956"/>
    </source>
</evidence>
<dbReference type="Gene3D" id="3.90.226.10">
    <property type="entry name" value="2-enoyl-CoA Hydratase, Chain A, domain 1"/>
    <property type="match status" value="1"/>
</dbReference>
<dbReference type="EC" id="2.1.3.15" evidence="2"/>
<evidence type="ECO:0000313" key="12">
    <source>
        <dbReference type="EMBL" id="SVD49640.1"/>
    </source>
</evidence>
<dbReference type="GO" id="GO:0016743">
    <property type="term" value="F:carboxyl- or carbamoyltransferase activity"/>
    <property type="evidence" value="ECO:0007669"/>
    <property type="project" value="InterPro"/>
</dbReference>
<name>A0A382VTE5_9ZZZZ</name>
<evidence type="ECO:0000256" key="10">
    <source>
        <dbReference type="ARBA" id="ARBA00049152"/>
    </source>
</evidence>
<protein>
    <recommendedName>
        <fullName evidence="2">acetyl-CoA carboxytransferase</fullName>
        <ecNumber evidence="2">2.1.3.15</ecNumber>
    </recommendedName>
</protein>
<dbReference type="PANTHER" id="PTHR42853:SF3">
    <property type="entry name" value="ACETYL-COENZYME A CARBOXYLASE CARBOXYL TRANSFERASE SUBUNIT ALPHA, CHLOROPLASTIC"/>
    <property type="match status" value="1"/>
</dbReference>
<dbReference type="InterPro" id="IPR001095">
    <property type="entry name" value="Acetyl_CoA_COase_a_su"/>
</dbReference>
<evidence type="ECO:0000256" key="7">
    <source>
        <dbReference type="ARBA" id="ARBA00022840"/>
    </source>
</evidence>
<gene>
    <name evidence="12" type="ORF">METZ01_LOCUS402494</name>
</gene>
<evidence type="ECO:0000256" key="8">
    <source>
        <dbReference type="ARBA" id="ARBA00023098"/>
    </source>
</evidence>
<proteinExistence type="predicted"/>
<evidence type="ECO:0000259" key="11">
    <source>
        <dbReference type="PROSITE" id="PS50989"/>
    </source>
</evidence>
<dbReference type="GO" id="GO:0003989">
    <property type="term" value="F:acetyl-CoA carboxylase activity"/>
    <property type="evidence" value="ECO:0007669"/>
    <property type="project" value="InterPro"/>
</dbReference>
<feature type="domain" description="CoA carboxyltransferase C-terminal" evidence="11">
    <location>
        <begin position="34"/>
        <end position="198"/>
    </location>
</feature>
<evidence type="ECO:0000256" key="6">
    <source>
        <dbReference type="ARBA" id="ARBA00022832"/>
    </source>
</evidence>
<dbReference type="Pfam" id="PF03255">
    <property type="entry name" value="ACCA"/>
    <property type="match status" value="1"/>
</dbReference>
<evidence type="ECO:0000256" key="4">
    <source>
        <dbReference type="ARBA" id="ARBA00022679"/>
    </source>
</evidence>
<dbReference type="UniPathway" id="UPA00655">
    <property type="reaction ID" value="UER00711"/>
</dbReference>
<dbReference type="GO" id="GO:0009317">
    <property type="term" value="C:acetyl-CoA carboxylase complex"/>
    <property type="evidence" value="ECO:0007669"/>
    <property type="project" value="InterPro"/>
</dbReference>
<accession>A0A382VTE5</accession>
<reference evidence="12" key="1">
    <citation type="submission" date="2018-05" db="EMBL/GenBank/DDBJ databases">
        <authorList>
            <person name="Lanie J.A."/>
            <person name="Ng W.-L."/>
            <person name="Kazmierczak K.M."/>
            <person name="Andrzejewski T.M."/>
            <person name="Davidsen T.M."/>
            <person name="Wayne K.J."/>
            <person name="Tettelin H."/>
            <person name="Glass J.I."/>
            <person name="Rusch D."/>
            <person name="Podicherti R."/>
            <person name="Tsui H.-C.T."/>
            <person name="Winkler M.E."/>
        </authorList>
    </citation>
    <scope>NUCLEOTIDE SEQUENCE</scope>
</reference>
<keyword evidence="9" id="KW-0275">Fatty acid biosynthesis</keyword>
<dbReference type="SUPFAM" id="SSF52096">
    <property type="entry name" value="ClpP/crotonase"/>
    <property type="match status" value="1"/>
</dbReference>
<dbReference type="AlphaFoldDB" id="A0A382VTE5"/>
<keyword evidence="8" id="KW-0443">Lipid metabolism</keyword>
<keyword evidence="4" id="KW-0808">Transferase</keyword>
<keyword evidence="7" id="KW-0067">ATP-binding</keyword>
<dbReference type="GO" id="GO:2001295">
    <property type="term" value="P:malonyl-CoA biosynthetic process"/>
    <property type="evidence" value="ECO:0007669"/>
    <property type="project" value="UniProtKB-UniPathway"/>
</dbReference>
<keyword evidence="5" id="KW-0547">Nucleotide-binding</keyword>